<organism evidence="2">
    <name type="scientific">marine sediment metagenome</name>
    <dbReference type="NCBI Taxonomy" id="412755"/>
    <lineage>
        <taxon>unclassified sequences</taxon>
        <taxon>metagenomes</taxon>
        <taxon>ecological metagenomes</taxon>
    </lineage>
</organism>
<gene>
    <name evidence="2" type="ORF">S06H3_48894</name>
</gene>
<accession>X1MLZ5</accession>
<feature type="non-terminal residue" evidence="2">
    <location>
        <position position="1"/>
    </location>
</feature>
<proteinExistence type="predicted"/>
<dbReference type="Gene3D" id="1.50.10.100">
    <property type="entry name" value="Chondroitin AC/alginate lyase"/>
    <property type="match status" value="1"/>
</dbReference>
<dbReference type="EMBL" id="BARV01030824">
    <property type="protein sequence ID" value="GAI32657.1"/>
    <property type="molecule type" value="Genomic_DNA"/>
</dbReference>
<dbReference type="SUPFAM" id="SSF48230">
    <property type="entry name" value="Chondroitin AC/alginate lyase"/>
    <property type="match status" value="1"/>
</dbReference>
<dbReference type="Pfam" id="PF16332">
    <property type="entry name" value="DUF4962"/>
    <property type="match status" value="1"/>
</dbReference>
<feature type="non-terminal residue" evidence="2">
    <location>
        <position position="255"/>
    </location>
</feature>
<dbReference type="AlphaFoldDB" id="X1MLZ5"/>
<dbReference type="PANTHER" id="PTHR38045">
    <property type="entry name" value="CHROMOSOME 1, WHOLE GENOME SHOTGUN SEQUENCE"/>
    <property type="match status" value="1"/>
</dbReference>
<evidence type="ECO:0000259" key="1">
    <source>
        <dbReference type="Pfam" id="PF16332"/>
    </source>
</evidence>
<name>X1MLZ5_9ZZZZ</name>
<comment type="caution">
    <text evidence="2">The sequence shown here is derived from an EMBL/GenBank/DDBJ whole genome shotgun (WGS) entry which is preliminary data.</text>
</comment>
<sequence length="255" mass="28915">SENILQQEPLERIKIGRRLLSTSREYLRRVFFLSYAYRMTGDKRFLAHTEKHMVKAAGFSDWNPTHFLDVAEMTMALAIGYDWLFDELPEASKQLIKEAIVKKGLEPSYNDDYNWFLRAEHNWNQVCNAGMTFGALAIQDDYPGLADSVINRAFETIPKAMHDYRPDGAYPEGYGYWGYGTSFNVIFLSAVEKALGTDRGLAASPGFLKTAGFLQHMLAPSNICYNWGDCGARGSLNSAMFWFAARNNDPSLLWS</sequence>
<feature type="domain" description="Heparinase II N-terminal" evidence="1">
    <location>
        <begin position="33"/>
        <end position="177"/>
    </location>
</feature>
<protein>
    <recommendedName>
        <fullName evidence="1">Heparinase II N-terminal domain-containing protein</fullName>
    </recommendedName>
</protein>
<evidence type="ECO:0000313" key="2">
    <source>
        <dbReference type="EMBL" id="GAI32657.1"/>
    </source>
</evidence>
<reference evidence="2" key="1">
    <citation type="journal article" date="2014" name="Front. Microbiol.">
        <title>High frequency of phylogenetically diverse reductive dehalogenase-homologous genes in deep subseafloor sedimentary metagenomes.</title>
        <authorList>
            <person name="Kawai M."/>
            <person name="Futagami T."/>
            <person name="Toyoda A."/>
            <person name="Takaki Y."/>
            <person name="Nishi S."/>
            <person name="Hori S."/>
            <person name="Arai W."/>
            <person name="Tsubouchi T."/>
            <person name="Morono Y."/>
            <person name="Uchiyama I."/>
            <person name="Ito T."/>
            <person name="Fujiyama A."/>
            <person name="Inagaki F."/>
            <person name="Takami H."/>
        </authorList>
    </citation>
    <scope>NUCLEOTIDE SEQUENCE</scope>
    <source>
        <strain evidence="2">Expedition CK06-06</strain>
    </source>
</reference>
<dbReference type="PANTHER" id="PTHR38045:SF1">
    <property type="entry name" value="HEPARINASE II_III-LIKE PROTEIN"/>
    <property type="match status" value="1"/>
</dbReference>
<dbReference type="InterPro" id="IPR032518">
    <property type="entry name" value="HepII_N"/>
</dbReference>
<dbReference type="InterPro" id="IPR008929">
    <property type="entry name" value="Chondroitin_lyas"/>
</dbReference>